<dbReference type="GO" id="GO:0004089">
    <property type="term" value="F:carbonate dehydratase activity"/>
    <property type="evidence" value="ECO:0007669"/>
    <property type="project" value="InterPro"/>
</dbReference>
<comment type="caution">
    <text evidence="1">The sequence shown here is derived from an EMBL/GenBank/DDBJ whole genome shotgun (WGS) entry which is preliminary data.</text>
</comment>
<dbReference type="InterPro" id="IPR036874">
    <property type="entry name" value="Carbonic_anhydrase_sf"/>
</dbReference>
<dbReference type="SUPFAM" id="SSF53056">
    <property type="entry name" value="beta-carbonic anhydrase, cab"/>
    <property type="match status" value="1"/>
</dbReference>
<evidence type="ECO:0000313" key="2">
    <source>
        <dbReference type="Proteomes" id="UP000526033"/>
    </source>
</evidence>
<evidence type="ECO:0008006" key="3">
    <source>
        <dbReference type="Google" id="ProtNLM"/>
    </source>
</evidence>
<dbReference type="Proteomes" id="UP000526033">
    <property type="component" value="Unassembled WGS sequence"/>
</dbReference>
<accession>A0A7X9DJZ6</accession>
<dbReference type="Gene3D" id="3.40.1050.10">
    <property type="entry name" value="Carbonic anhydrase"/>
    <property type="match status" value="1"/>
</dbReference>
<dbReference type="GO" id="GO:0008270">
    <property type="term" value="F:zinc ion binding"/>
    <property type="evidence" value="ECO:0007669"/>
    <property type="project" value="InterPro"/>
</dbReference>
<dbReference type="InterPro" id="IPR046871">
    <property type="entry name" value="Pro_CA_2"/>
</dbReference>
<name>A0A7X9DJZ6_UNCKA</name>
<dbReference type="AlphaFoldDB" id="A0A7X9DJZ6"/>
<evidence type="ECO:0000313" key="1">
    <source>
        <dbReference type="EMBL" id="NMB69875.1"/>
    </source>
</evidence>
<organism evidence="1 2">
    <name type="scientific">candidate division WWE3 bacterium</name>
    <dbReference type="NCBI Taxonomy" id="2053526"/>
    <lineage>
        <taxon>Bacteria</taxon>
        <taxon>Katanobacteria</taxon>
    </lineage>
</organism>
<dbReference type="EMBL" id="JAAZNL010000016">
    <property type="protein sequence ID" value="NMB69875.1"/>
    <property type="molecule type" value="Genomic_DNA"/>
</dbReference>
<reference evidence="1 2" key="1">
    <citation type="journal article" date="2020" name="Biotechnol. Biofuels">
        <title>New insights from the biogas microbiome by comprehensive genome-resolved metagenomics of nearly 1600 species originating from multiple anaerobic digesters.</title>
        <authorList>
            <person name="Campanaro S."/>
            <person name="Treu L."/>
            <person name="Rodriguez-R L.M."/>
            <person name="Kovalovszki A."/>
            <person name="Ziels R.M."/>
            <person name="Maus I."/>
            <person name="Zhu X."/>
            <person name="Kougias P.G."/>
            <person name="Basile A."/>
            <person name="Luo G."/>
            <person name="Schluter A."/>
            <person name="Konstantinidis K.T."/>
            <person name="Angelidaki I."/>
        </authorList>
    </citation>
    <scope>NUCLEOTIDE SEQUENCE [LARGE SCALE GENOMIC DNA]</scope>
    <source>
        <strain evidence="1">AS27yjCOA_165</strain>
    </source>
</reference>
<protein>
    <recommendedName>
        <fullName evidence="3">Carbonic anhydrase</fullName>
    </recommendedName>
</protein>
<proteinExistence type="predicted"/>
<dbReference type="Pfam" id="PF20393">
    <property type="entry name" value="Pro_CA_2"/>
    <property type="match status" value="1"/>
</dbReference>
<gene>
    <name evidence="1" type="ORF">GYA27_01570</name>
</gene>
<sequence>MHKIKACVITCIDFRFQKNIKDYLVQNNHLGDADIISVAGASHDIATPQTAEHQYYLMNQIGISVSLHNPDKIIIVDHQDCGMYAATGKIEKGLDLAEDTQRHADYLLKAKELIQQKYNNIEVVLLMAGLDGSFTEIS</sequence>